<evidence type="ECO:0000259" key="5">
    <source>
        <dbReference type="PROSITE" id="PS50053"/>
    </source>
</evidence>
<reference evidence="7" key="1">
    <citation type="journal article" date="2020" name="Stud. Mycol.">
        <title>101 Dothideomycetes genomes: a test case for predicting lifestyles and emergence of pathogens.</title>
        <authorList>
            <person name="Haridas S."/>
            <person name="Albert R."/>
            <person name="Binder M."/>
            <person name="Bloem J."/>
            <person name="Labutti K."/>
            <person name="Salamov A."/>
            <person name="Andreopoulos B."/>
            <person name="Baker S."/>
            <person name="Barry K."/>
            <person name="Bills G."/>
            <person name="Bluhm B."/>
            <person name="Cannon C."/>
            <person name="Castanera R."/>
            <person name="Culley D."/>
            <person name="Daum C."/>
            <person name="Ezra D."/>
            <person name="Gonzalez J."/>
            <person name="Henrissat B."/>
            <person name="Kuo A."/>
            <person name="Liang C."/>
            <person name="Lipzen A."/>
            <person name="Lutzoni F."/>
            <person name="Magnuson J."/>
            <person name="Mondo S."/>
            <person name="Nolan M."/>
            <person name="Ohm R."/>
            <person name="Pangilinan J."/>
            <person name="Park H.-J."/>
            <person name="Ramirez L."/>
            <person name="Alfaro M."/>
            <person name="Sun H."/>
            <person name="Tritt A."/>
            <person name="Yoshinaga Y."/>
            <person name="Zwiers L.-H."/>
            <person name="Turgeon B."/>
            <person name="Goodwin S."/>
            <person name="Spatafora J."/>
            <person name="Crous P."/>
            <person name="Grigoriev I."/>
        </authorList>
    </citation>
    <scope>NUCLEOTIDE SEQUENCE</scope>
    <source>
        <strain evidence="7">CBS 115976</strain>
    </source>
</reference>
<dbReference type="InterPro" id="IPR045172">
    <property type="entry name" value="TBCB_Ubl"/>
</dbReference>
<dbReference type="OrthoDB" id="5295208at2759"/>
<keyword evidence="3" id="KW-0143">Chaperone</keyword>
<proteinExistence type="inferred from homology"/>
<dbReference type="PANTHER" id="PTHR18916">
    <property type="entry name" value="DYNACTIN 1-RELATED MICROTUBULE-BINDING"/>
    <property type="match status" value="1"/>
</dbReference>
<dbReference type="Gene3D" id="3.10.20.90">
    <property type="entry name" value="Phosphatidylinositol 3-kinase Catalytic Subunit, Chain A, domain 1"/>
    <property type="match status" value="1"/>
</dbReference>
<evidence type="ECO:0000256" key="3">
    <source>
        <dbReference type="ARBA" id="ARBA00023186"/>
    </source>
</evidence>
<dbReference type="PROSITE" id="PS00845">
    <property type="entry name" value="CAP_GLY_1"/>
    <property type="match status" value="1"/>
</dbReference>
<evidence type="ECO:0000256" key="4">
    <source>
        <dbReference type="ARBA" id="ARBA00025779"/>
    </source>
</evidence>
<dbReference type="CDD" id="cd01789">
    <property type="entry name" value="Ubl_TBCB"/>
    <property type="match status" value="1"/>
</dbReference>
<sequence>MISSPNTSSERRVSPAWTIAQFKTRLEPITGVPASAQQLRLGSVPLQANDEESTLLSTFSLQPYAELHVIDTRPKNQQTNYNDVSAVDKYNMPAPEYEARTDSVLAWKKAQHLGRFDPNAGTIEEQKVRAIEREIEERHIKVGARCALLPSSDARRGTVAFVGPVEQIPGLGAWVGVALDEPTGKNDGSVGGQRYFTCAAKSGVFVRPERVEVGDFAVLDDLGEEFEEM</sequence>
<keyword evidence="2" id="KW-0963">Cytoplasm</keyword>
<name>A0A6A6UK65_9PEZI</name>
<dbReference type="EMBL" id="MU004232">
    <property type="protein sequence ID" value="KAF2672160.1"/>
    <property type="molecule type" value="Genomic_DNA"/>
</dbReference>
<dbReference type="InterPro" id="IPR029071">
    <property type="entry name" value="Ubiquitin-like_domsf"/>
</dbReference>
<comment type="similarity">
    <text evidence="4">Belongs to the TBCB family.</text>
</comment>
<dbReference type="GO" id="GO:0051010">
    <property type="term" value="F:microtubule plus-end binding"/>
    <property type="evidence" value="ECO:0007669"/>
    <property type="project" value="TreeGrafter"/>
</dbReference>
<dbReference type="Gene3D" id="2.30.30.190">
    <property type="entry name" value="CAP Gly-rich-like domain"/>
    <property type="match status" value="1"/>
</dbReference>
<feature type="domain" description="CAP-Gly" evidence="6">
    <location>
        <begin position="172"/>
        <end position="207"/>
    </location>
</feature>
<evidence type="ECO:0000313" key="8">
    <source>
        <dbReference type="Proteomes" id="UP000799302"/>
    </source>
</evidence>
<dbReference type="InterPro" id="IPR000938">
    <property type="entry name" value="CAP-Gly_domain"/>
</dbReference>
<comment type="subcellular location">
    <subcellularLocation>
        <location evidence="1">Cytoplasm</location>
    </subcellularLocation>
</comment>
<dbReference type="SMART" id="SM01052">
    <property type="entry name" value="CAP_GLY"/>
    <property type="match status" value="1"/>
</dbReference>
<dbReference type="PROSITE" id="PS50245">
    <property type="entry name" value="CAP_GLY_2"/>
    <property type="match status" value="1"/>
</dbReference>
<dbReference type="GO" id="GO:0031122">
    <property type="term" value="P:cytoplasmic microtubule organization"/>
    <property type="evidence" value="ECO:0007669"/>
    <property type="project" value="TreeGrafter"/>
</dbReference>
<dbReference type="GO" id="GO:0035371">
    <property type="term" value="C:microtubule plus-end"/>
    <property type="evidence" value="ECO:0007669"/>
    <property type="project" value="TreeGrafter"/>
</dbReference>
<dbReference type="GO" id="GO:0005938">
    <property type="term" value="C:cell cortex"/>
    <property type="evidence" value="ECO:0007669"/>
    <property type="project" value="TreeGrafter"/>
</dbReference>
<dbReference type="SUPFAM" id="SSF54236">
    <property type="entry name" value="Ubiquitin-like"/>
    <property type="match status" value="1"/>
</dbReference>
<dbReference type="Proteomes" id="UP000799302">
    <property type="component" value="Unassembled WGS sequence"/>
</dbReference>
<dbReference type="PANTHER" id="PTHR18916:SF85">
    <property type="entry name" value="TUBULIN-FOLDING COFACTOR B"/>
    <property type="match status" value="1"/>
</dbReference>
<dbReference type="GO" id="GO:0007023">
    <property type="term" value="P:post-chaperonin tubulin folding pathway"/>
    <property type="evidence" value="ECO:0007669"/>
    <property type="project" value="InterPro"/>
</dbReference>
<dbReference type="AlphaFoldDB" id="A0A6A6UK65"/>
<evidence type="ECO:0000313" key="7">
    <source>
        <dbReference type="EMBL" id="KAF2672160.1"/>
    </source>
</evidence>
<dbReference type="GO" id="GO:0007021">
    <property type="term" value="P:tubulin complex assembly"/>
    <property type="evidence" value="ECO:0007669"/>
    <property type="project" value="InterPro"/>
</dbReference>
<feature type="domain" description="Ubiquitin-like" evidence="5">
    <location>
        <begin position="1"/>
        <end position="76"/>
    </location>
</feature>
<dbReference type="Pfam" id="PF01302">
    <property type="entry name" value="CAP_GLY"/>
    <property type="match status" value="1"/>
</dbReference>
<evidence type="ECO:0000259" key="6">
    <source>
        <dbReference type="PROSITE" id="PS50245"/>
    </source>
</evidence>
<dbReference type="Pfam" id="PF14560">
    <property type="entry name" value="Ubiquitin_2"/>
    <property type="match status" value="1"/>
</dbReference>
<protein>
    <submittedName>
        <fullName evidence="7">Tubulin-specific chaperone-like protein B</fullName>
    </submittedName>
</protein>
<dbReference type="InterPro" id="IPR036859">
    <property type="entry name" value="CAP-Gly_dom_sf"/>
</dbReference>
<evidence type="ECO:0000256" key="1">
    <source>
        <dbReference type="ARBA" id="ARBA00004496"/>
    </source>
</evidence>
<evidence type="ECO:0000256" key="2">
    <source>
        <dbReference type="ARBA" id="ARBA00022490"/>
    </source>
</evidence>
<dbReference type="GO" id="GO:0005634">
    <property type="term" value="C:nucleus"/>
    <property type="evidence" value="ECO:0007669"/>
    <property type="project" value="TreeGrafter"/>
</dbReference>
<dbReference type="GO" id="GO:0043014">
    <property type="term" value="F:alpha-tubulin binding"/>
    <property type="evidence" value="ECO:0007669"/>
    <property type="project" value="InterPro"/>
</dbReference>
<dbReference type="InterPro" id="IPR000626">
    <property type="entry name" value="Ubiquitin-like_dom"/>
</dbReference>
<gene>
    <name evidence="7" type="ORF">BT63DRAFT_369543</name>
</gene>
<keyword evidence="8" id="KW-1185">Reference proteome</keyword>
<accession>A0A6A6UK65</accession>
<dbReference type="SUPFAM" id="SSF74924">
    <property type="entry name" value="Cap-Gly domain"/>
    <property type="match status" value="1"/>
</dbReference>
<dbReference type="PROSITE" id="PS50053">
    <property type="entry name" value="UBIQUITIN_2"/>
    <property type="match status" value="1"/>
</dbReference>
<organism evidence="7 8">
    <name type="scientific">Microthyrium microscopicum</name>
    <dbReference type="NCBI Taxonomy" id="703497"/>
    <lineage>
        <taxon>Eukaryota</taxon>
        <taxon>Fungi</taxon>
        <taxon>Dikarya</taxon>
        <taxon>Ascomycota</taxon>
        <taxon>Pezizomycotina</taxon>
        <taxon>Dothideomycetes</taxon>
        <taxon>Dothideomycetes incertae sedis</taxon>
        <taxon>Microthyriales</taxon>
        <taxon>Microthyriaceae</taxon>
        <taxon>Microthyrium</taxon>
    </lineage>
</organism>